<protein>
    <submittedName>
        <fullName evidence="1">Uncharacterized protein</fullName>
    </submittedName>
</protein>
<evidence type="ECO:0000313" key="2">
    <source>
        <dbReference type="Proteomes" id="UP001500320"/>
    </source>
</evidence>
<sequence>MQVHRLSPPCHDGAMFEVINWRGHLRVNKQAGAERVIARMGAALGEPFTLLSYQRYWKLPDLAEVRLTSPLGVQEPPEAVFRTMLAAQRIASPWSVTCHMVGDRLDFEGIAAKTVSAHFTVPGVEWLLFSVTAGEPTPWPEQEQPA</sequence>
<organism evidence="1 2">
    <name type="scientific">Planomonospora alba</name>
    <dbReference type="NCBI Taxonomy" id="161354"/>
    <lineage>
        <taxon>Bacteria</taxon>
        <taxon>Bacillati</taxon>
        <taxon>Actinomycetota</taxon>
        <taxon>Actinomycetes</taxon>
        <taxon>Streptosporangiales</taxon>
        <taxon>Streptosporangiaceae</taxon>
        <taxon>Planomonospora</taxon>
    </lineage>
</organism>
<proteinExistence type="predicted"/>
<accession>A0ABP6NZ82</accession>
<comment type="caution">
    <text evidence="1">The sequence shown here is derived from an EMBL/GenBank/DDBJ whole genome shotgun (WGS) entry which is preliminary data.</text>
</comment>
<evidence type="ECO:0000313" key="1">
    <source>
        <dbReference type="EMBL" id="GAA3160878.1"/>
    </source>
</evidence>
<dbReference type="Proteomes" id="UP001500320">
    <property type="component" value="Unassembled WGS sequence"/>
</dbReference>
<name>A0ABP6NZ82_9ACTN</name>
<gene>
    <name evidence="1" type="ORF">GCM10010466_59760</name>
</gene>
<reference evidence="2" key="1">
    <citation type="journal article" date="2019" name="Int. J. Syst. Evol. Microbiol.">
        <title>The Global Catalogue of Microorganisms (GCM) 10K type strain sequencing project: providing services to taxonomists for standard genome sequencing and annotation.</title>
        <authorList>
            <consortium name="The Broad Institute Genomics Platform"/>
            <consortium name="The Broad Institute Genome Sequencing Center for Infectious Disease"/>
            <person name="Wu L."/>
            <person name="Ma J."/>
        </authorList>
    </citation>
    <scope>NUCLEOTIDE SEQUENCE [LARGE SCALE GENOMIC DNA]</scope>
    <source>
        <strain evidence="2">JCM 9373</strain>
    </source>
</reference>
<dbReference type="EMBL" id="BAAAUT010000068">
    <property type="protein sequence ID" value="GAA3160878.1"/>
    <property type="molecule type" value="Genomic_DNA"/>
</dbReference>
<keyword evidence="2" id="KW-1185">Reference proteome</keyword>